<dbReference type="Proteomes" id="UP000799537">
    <property type="component" value="Unassembled WGS sequence"/>
</dbReference>
<keyword evidence="5" id="KW-1185">Reference proteome</keyword>
<dbReference type="AlphaFoldDB" id="A0A6A6CTB3"/>
<sequence length="452" mass="51950">MATGPLLPATIRLPHPYLTTYRIHEVNNNEAPTRYGTKLLQIRYEPRSSGKTPTQKDARAPPEQLHNNVCFSNPVQDQREDQLPPESNNFFWGRVRRAPKADFVWNEPSAPTIGQVWLILYALFSLRPELEYFRLGLVGVGREQLAEELKAVHLACQHPVPEGKSSTDPDAYVDELVLLRSTFWQGAGCPFGPRPVWAPDTNQISGRELATFPIQPLDYTASCKFPSERVHAFHPRRPQKPAPGSIIYSRYIPHLDEHFSMYALDYNNDEHLRLFNQWQNDPFVAAGWNETGTLEQHREYLRKLHEDAHTMTVLAKFDDTFFAYYEIYWGKEDHFGVYADAGDFDRGRHSLVGDTRFRGKHRVSAWWSSIIHYLFLDEPRTQSVIGEPKMTNSTVLSYDLMCGFGVMKYVDLTHKRSACMKVGRERFFQLCPLHFDGETNVGGTGIKLFAKL</sequence>
<feature type="region of interest" description="Disordered" evidence="2">
    <location>
        <begin position="44"/>
        <end position="66"/>
    </location>
</feature>
<dbReference type="Gene3D" id="3.40.630.30">
    <property type="match status" value="1"/>
</dbReference>
<evidence type="ECO:0000313" key="4">
    <source>
        <dbReference type="EMBL" id="KAF2170497.1"/>
    </source>
</evidence>
<evidence type="ECO:0000313" key="5">
    <source>
        <dbReference type="Proteomes" id="UP000799537"/>
    </source>
</evidence>
<evidence type="ECO:0000259" key="3">
    <source>
        <dbReference type="SMART" id="SM01006"/>
    </source>
</evidence>
<protein>
    <recommendedName>
        <fullName evidence="3">Acyltransferase MbtK/IucB-like conserved domain-containing protein</fullName>
    </recommendedName>
</protein>
<dbReference type="PANTHER" id="PTHR31438:SF7">
    <property type="entry name" value="ACYLTRANSFERASE MBTK_IUCB-LIKE CONSERVED DOMAIN-CONTAINING PROTEIN"/>
    <property type="match status" value="1"/>
</dbReference>
<organism evidence="4 5">
    <name type="scientific">Zasmidium cellare ATCC 36951</name>
    <dbReference type="NCBI Taxonomy" id="1080233"/>
    <lineage>
        <taxon>Eukaryota</taxon>
        <taxon>Fungi</taxon>
        <taxon>Dikarya</taxon>
        <taxon>Ascomycota</taxon>
        <taxon>Pezizomycotina</taxon>
        <taxon>Dothideomycetes</taxon>
        <taxon>Dothideomycetidae</taxon>
        <taxon>Mycosphaerellales</taxon>
        <taxon>Mycosphaerellaceae</taxon>
        <taxon>Zasmidium</taxon>
    </lineage>
</organism>
<proteinExistence type="inferred from homology"/>
<dbReference type="OrthoDB" id="4250781at2759"/>
<evidence type="ECO:0000256" key="1">
    <source>
        <dbReference type="ARBA" id="ARBA00009893"/>
    </source>
</evidence>
<feature type="domain" description="Acyltransferase MbtK/IucB-like conserved" evidence="3">
    <location>
        <begin position="262"/>
        <end position="311"/>
    </location>
</feature>
<evidence type="ECO:0000256" key="2">
    <source>
        <dbReference type="SAM" id="MobiDB-lite"/>
    </source>
</evidence>
<dbReference type="InterPro" id="IPR016181">
    <property type="entry name" value="Acyl_CoA_acyltransferase"/>
</dbReference>
<gene>
    <name evidence="4" type="ORF">M409DRAFT_64216</name>
</gene>
<dbReference type="InterPro" id="IPR019432">
    <property type="entry name" value="Acyltransferase_MbtK/IucB-like"/>
</dbReference>
<accession>A0A6A6CTB3</accession>
<dbReference type="SMART" id="SM01006">
    <property type="entry name" value="AlcB"/>
    <property type="match status" value="1"/>
</dbReference>
<dbReference type="GeneID" id="54569238"/>
<dbReference type="PANTHER" id="PTHR31438">
    <property type="entry name" value="LYSINE N-ACYLTRANSFERASE C17G9.06C-RELATED"/>
    <property type="match status" value="1"/>
</dbReference>
<dbReference type="GO" id="GO:0019290">
    <property type="term" value="P:siderophore biosynthetic process"/>
    <property type="evidence" value="ECO:0007669"/>
    <property type="project" value="InterPro"/>
</dbReference>
<dbReference type="Pfam" id="PF13523">
    <property type="entry name" value="Acetyltransf_8"/>
    <property type="match status" value="1"/>
</dbReference>
<dbReference type="GO" id="GO:0016410">
    <property type="term" value="F:N-acyltransferase activity"/>
    <property type="evidence" value="ECO:0007669"/>
    <property type="project" value="TreeGrafter"/>
</dbReference>
<dbReference type="FunFam" id="3.40.630.30:FF:000080">
    <property type="entry name" value="Siderophore biosynthesis acetylase AceI, putative"/>
    <property type="match status" value="1"/>
</dbReference>
<dbReference type="RefSeq" id="XP_033671386.1">
    <property type="nucleotide sequence ID" value="XM_033815966.1"/>
</dbReference>
<dbReference type="EMBL" id="ML993585">
    <property type="protein sequence ID" value="KAF2170497.1"/>
    <property type="molecule type" value="Genomic_DNA"/>
</dbReference>
<comment type="similarity">
    <text evidence="1">Belongs to the lysine N-acyltransferase MbtK family.</text>
</comment>
<feature type="compositionally biased region" description="Basic and acidic residues" evidence="2">
    <location>
        <begin position="44"/>
        <end position="60"/>
    </location>
</feature>
<name>A0A6A6CTB3_ZASCE</name>
<reference evidence="4" key="1">
    <citation type="journal article" date="2020" name="Stud. Mycol.">
        <title>101 Dothideomycetes genomes: a test case for predicting lifestyles and emergence of pathogens.</title>
        <authorList>
            <person name="Haridas S."/>
            <person name="Albert R."/>
            <person name="Binder M."/>
            <person name="Bloem J."/>
            <person name="Labutti K."/>
            <person name="Salamov A."/>
            <person name="Andreopoulos B."/>
            <person name="Baker S."/>
            <person name="Barry K."/>
            <person name="Bills G."/>
            <person name="Bluhm B."/>
            <person name="Cannon C."/>
            <person name="Castanera R."/>
            <person name="Culley D."/>
            <person name="Daum C."/>
            <person name="Ezra D."/>
            <person name="Gonzalez J."/>
            <person name="Henrissat B."/>
            <person name="Kuo A."/>
            <person name="Liang C."/>
            <person name="Lipzen A."/>
            <person name="Lutzoni F."/>
            <person name="Magnuson J."/>
            <person name="Mondo S."/>
            <person name="Nolan M."/>
            <person name="Ohm R."/>
            <person name="Pangilinan J."/>
            <person name="Park H.-J."/>
            <person name="Ramirez L."/>
            <person name="Alfaro M."/>
            <person name="Sun H."/>
            <person name="Tritt A."/>
            <person name="Yoshinaga Y."/>
            <person name="Zwiers L.-H."/>
            <person name="Turgeon B."/>
            <person name="Goodwin S."/>
            <person name="Spatafora J."/>
            <person name="Crous P."/>
            <person name="Grigoriev I."/>
        </authorList>
    </citation>
    <scope>NUCLEOTIDE SEQUENCE</scope>
    <source>
        <strain evidence="4">ATCC 36951</strain>
    </source>
</reference>
<dbReference type="SUPFAM" id="SSF55729">
    <property type="entry name" value="Acyl-CoA N-acyltransferases (Nat)"/>
    <property type="match status" value="1"/>
</dbReference>